<sequence>MVTTEVPTRAPHARVTLVLAGAATLLALMNYSAPLVTLPAIAQALDADLTAQVWIIGGINLGLAALLLVAGALADARGRKRVFVAGAVVLALAAAADAVATGPLVFVLGRIVQGAASAALLAAGLGAVGHAFPAGPERLRATGVWGAMLGGGTMLGPVAAAVLGGWRLWYVVTAGAAALLAAAAAWRLRESRATRRREPDLPGALTLGAGFAALVAAITWGRADWTSPEVVVAAGAAVLLLAGFAVIESRRREPMLDLGLFRNPDFTVSVIGALFLGVAVIGVISYLPTVLHVATGMSFLGAALLFGAWSATSFVIALQVRRLGDRVAGRHLVAAGLVLCAAGEAAMLGIHPDTPWWRLVPGLVVCGVGTGMLNAVLASLAVASVPADRAGMGSGAGNTARYLGASIGVAVMVAVATAPSAPSVAAAMTEGADLALLASLLIACCGAALALLPHRLAAR</sequence>
<feature type="transmembrane region" description="Helical" evidence="5">
    <location>
        <begin position="268"/>
        <end position="287"/>
    </location>
</feature>
<dbReference type="PANTHER" id="PTHR42718:SF49">
    <property type="entry name" value="EXPORT PROTEIN"/>
    <property type="match status" value="1"/>
</dbReference>
<dbReference type="GO" id="GO:0005886">
    <property type="term" value="C:plasma membrane"/>
    <property type="evidence" value="ECO:0007669"/>
    <property type="project" value="UniProtKB-SubCell"/>
</dbReference>
<evidence type="ECO:0000256" key="5">
    <source>
        <dbReference type="SAM" id="Phobius"/>
    </source>
</evidence>
<dbReference type="PANTHER" id="PTHR42718">
    <property type="entry name" value="MAJOR FACILITATOR SUPERFAMILY MULTIDRUG TRANSPORTER MFSC"/>
    <property type="match status" value="1"/>
</dbReference>
<protein>
    <submittedName>
        <fullName evidence="7">MFS transporter</fullName>
    </submittedName>
</protein>
<evidence type="ECO:0000256" key="3">
    <source>
        <dbReference type="ARBA" id="ARBA00022989"/>
    </source>
</evidence>
<feature type="transmembrane region" description="Helical" evidence="5">
    <location>
        <begin position="82"/>
        <end position="105"/>
    </location>
</feature>
<feature type="transmembrane region" description="Helical" evidence="5">
    <location>
        <begin position="332"/>
        <end position="350"/>
    </location>
</feature>
<feature type="transmembrane region" description="Helical" evidence="5">
    <location>
        <begin position="111"/>
        <end position="132"/>
    </location>
</feature>
<evidence type="ECO:0000313" key="8">
    <source>
        <dbReference type="Proteomes" id="UP000251891"/>
    </source>
</evidence>
<comment type="caution">
    <text evidence="7">The sequence shown here is derived from an EMBL/GenBank/DDBJ whole genome shotgun (WGS) entry which is preliminary data.</text>
</comment>
<dbReference type="Proteomes" id="UP000251891">
    <property type="component" value="Unassembled WGS sequence"/>
</dbReference>
<feature type="transmembrane region" description="Helical" evidence="5">
    <location>
        <begin position="230"/>
        <end position="247"/>
    </location>
</feature>
<evidence type="ECO:0000259" key="6">
    <source>
        <dbReference type="PROSITE" id="PS50850"/>
    </source>
</evidence>
<evidence type="ECO:0000256" key="4">
    <source>
        <dbReference type="ARBA" id="ARBA00023136"/>
    </source>
</evidence>
<comment type="subcellular location">
    <subcellularLocation>
        <location evidence="1">Cell membrane</location>
        <topology evidence="1">Multi-pass membrane protein</topology>
    </subcellularLocation>
</comment>
<feature type="transmembrane region" description="Helical" evidence="5">
    <location>
        <begin position="54"/>
        <end position="75"/>
    </location>
</feature>
<dbReference type="AlphaFoldDB" id="A0A365GZR4"/>
<feature type="transmembrane region" description="Helical" evidence="5">
    <location>
        <begin position="168"/>
        <end position="188"/>
    </location>
</feature>
<feature type="transmembrane region" description="Helical" evidence="5">
    <location>
        <begin position="299"/>
        <end position="320"/>
    </location>
</feature>
<evidence type="ECO:0000313" key="7">
    <source>
        <dbReference type="EMBL" id="RAY12258.1"/>
    </source>
</evidence>
<feature type="domain" description="Major facilitator superfamily (MFS) profile" evidence="6">
    <location>
        <begin position="16"/>
        <end position="456"/>
    </location>
</feature>
<gene>
    <name evidence="7" type="ORF">DPM19_26445</name>
</gene>
<accession>A0A365GZR4</accession>
<dbReference type="InterPro" id="IPR011701">
    <property type="entry name" value="MFS"/>
</dbReference>
<feature type="transmembrane region" description="Helical" evidence="5">
    <location>
        <begin position="434"/>
        <end position="452"/>
    </location>
</feature>
<keyword evidence="4 5" id="KW-0472">Membrane</keyword>
<keyword evidence="3 5" id="KW-1133">Transmembrane helix</keyword>
<proteinExistence type="predicted"/>
<dbReference type="OrthoDB" id="4867914at2"/>
<feature type="transmembrane region" description="Helical" evidence="5">
    <location>
        <begin position="402"/>
        <end position="422"/>
    </location>
</feature>
<keyword evidence="2 5" id="KW-0812">Transmembrane</keyword>
<dbReference type="GO" id="GO:0022857">
    <property type="term" value="F:transmembrane transporter activity"/>
    <property type="evidence" value="ECO:0007669"/>
    <property type="project" value="InterPro"/>
</dbReference>
<dbReference type="Pfam" id="PF07690">
    <property type="entry name" value="MFS_1"/>
    <property type="match status" value="1"/>
</dbReference>
<feature type="transmembrane region" description="Helical" evidence="5">
    <location>
        <begin position="200"/>
        <end position="218"/>
    </location>
</feature>
<evidence type="ECO:0000256" key="2">
    <source>
        <dbReference type="ARBA" id="ARBA00022692"/>
    </source>
</evidence>
<evidence type="ECO:0000256" key="1">
    <source>
        <dbReference type="ARBA" id="ARBA00004651"/>
    </source>
</evidence>
<dbReference type="PROSITE" id="PS50850">
    <property type="entry name" value="MFS"/>
    <property type="match status" value="1"/>
</dbReference>
<dbReference type="Gene3D" id="1.20.1250.20">
    <property type="entry name" value="MFS general substrate transporter like domains"/>
    <property type="match status" value="2"/>
</dbReference>
<dbReference type="EMBL" id="QLYX01000014">
    <property type="protein sequence ID" value="RAY12258.1"/>
    <property type="molecule type" value="Genomic_DNA"/>
</dbReference>
<keyword evidence="8" id="KW-1185">Reference proteome</keyword>
<organism evidence="7 8">
    <name type="scientific">Actinomadura craniellae</name>
    <dbReference type="NCBI Taxonomy" id="2231787"/>
    <lineage>
        <taxon>Bacteria</taxon>
        <taxon>Bacillati</taxon>
        <taxon>Actinomycetota</taxon>
        <taxon>Actinomycetes</taxon>
        <taxon>Streptosporangiales</taxon>
        <taxon>Thermomonosporaceae</taxon>
        <taxon>Actinomadura</taxon>
    </lineage>
</organism>
<dbReference type="InterPro" id="IPR020846">
    <property type="entry name" value="MFS_dom"/>
</dbReference>
<dbReference type="InterPro" id="IPR036259">
    <property type="entry name" value="MFS_trans_sf"/>
</dbReference>
<dbReference type="SUPFAM" id="SSF103473">
    <property type="entry name" value="MFS general substrate transporter"/>
    <property type="match status" value="1"/>
</dbReference>
<name>A0A365GZR4_9ACTN</name>
<feature type="transmembrane region" description="Helical" evidence="5">
    <location>
        <begin position="356"/>
        <end position="382"/>
    </location>
</feature>
<feature type="transmembrane region" description="Helical" evidence="5">
    <location>
        <begin position="144"/>
        <end position="162"/>
    </location>
</feature>
<reference evidence="7 8" key="1">
    <citation type="submission" date="2018-06" db="EMBL/GenBank/DDBJ databases">
        <title>Actinomadura craniellae sp. nov. isolated from marine sponge Craniella sp.</title>
        <authorList>
            <person name="Li L."/>
            <person name="Xu Q.H."/>
            <person name="Lin H.W."/>
            <person name="Lu Y.H."/>
        </authorList>
    </citation>
    <scope>NUCLEOTIDE SEQUENCE [LARGE SCALE GENOMIC DNA]</scope>
    <source>
        <strain evidence="7 8">LHW63021</strain>
    </source>
</reference>